<evidence type="ECO:0000256" key="1">
    <source>
        <dbReference type="ARBA" id="ARBA00022741"/>
    </source>
</evidence>
<evidence type="ECO:0000313" key="4">
    <source>
        <dbReference type="Proteomes" id="UP001344447"/>
    </source>
</evidence>
<evidence type="ECO:0008006" key="5">
    <source>
        <dbReference type="Google" id="ProtNLM"/>
    </source>
</evidence>
<dbReference type="FunFam" id="3.40.50.300:FF:000823">
    <property type="entry name" value="Small GTPase RAB, putative"/>
    <property type="match status" value="1"/>
</dbReference>
<dbReference type="InterPro" id="IPR001806">
    <property type="entry name" value="Small_GTPase"/>
</dbReference>
<dbReference type="InterPro" id="IPR027417">
    <property type="entry name" value="P-loop_NTPase"/>
</dbReference>
<keyword evidence="1" id="KW-0547">Nucleotide-binding</keyword>
<dbReference type="EMBL" id="JAVFKY010000001">
    <property type="protein sequence ID" value="KAK5584888.1"/>
    <property type="molecule type" value="Genomic_DNA"/>
</dbReference>
<dbReference type="Proteomes" id="UP001344447">
    <property type="component" value="Unassembled WGS sequence"/>
</dbReference>
<gene>
    <name evidence="3" type="ORF">RB653_006506</name>
</gene>
<dbReference type="SUPFAM" id="SSF52540">
    <property type="entry name" value="P-loop containing nucleoside triphosphate hydrolases"/>
    <property type="match status" value="1"/>
</dbReference>
<dbReference type="PRINTS" id="PR00449">
    <property type="entry name" value="RASTRNSFRMNG"/>
</dbReference>
<dbReference type="CDD" id="cd01860">
    <property type="entry name" value="Rab5_related"/>
    <property type="match status" value="1"/>
</dbReference>
<sequence>MSTVNNNGQPAAKGGCCGGGSQDNKANNQNSGIVVSNSNTDNRNKFDKGFKLVLLGEMNTGKTCISSRLVRNEFGPTDSTIGAAFLVKSMVVDNINIKLEIWDTAGQERYRSLTPMYYRGAAAAVVVYDITKKNTFETLKRWVSELQKHASPNLILALAGNKVDLPNREVQVDEVNRYISELGNAIFFETSAASGQNINELFTDICRRLIENYK</sequence>
<comment type="caution">
    <text evidence="3">The sequence shown here is derived from an EMBL/GenBank/DDBJ whole genome shotgun (WGS) entry which is preliminary data.</text>
</comment>
<dbReference type="AlphaFoldDB" id="A0AAN7U908"/>
<dbReference type="Gene3D" id="3.40.50.300">
    <property type="entry name" value="P-loop containing nucleotide triphosphate hydrolases"/>
    <property type="match status" value="1"/>
</dbReference>
<dbReference type="SMART" id="SM00173">
    <property type="entry name" value="RAS"/>
    <property type="match status" value="1"/>
</dbReference>
<dbReference type="GO" id="GO:0005525">
    <property type="term" value="F:GTP binding"/>
    <property type="evidence" value="ECO:0007669"/>
    <property type="project" value="InterPro"/>
</dbReference>
<dbReference type="PANTHER" id="PTHR47978">
    <property type="match status" value="1"/>
</dbReference>
<protein>
    <recommendedName>
        <fullName evidence="5">Rab GTPase</fullName>
    </recommendedName>
</protein>
<proteinExistence type="predicted"/>
<dbReference type="PROSITE" id="PS51419">
    <property type="entry name" value="RAB"/>
    <property type="match status" value="1"/>
</dbReference>
<evidence type="ECO:0000256" key="2">
    <source>
        <dbReference type="SAM" id="MobiDB-lite"/>
    </source>
</evidence>
<dbReference type="SMART" id="SM00174">
    <property type="entry name" value="RHO"/>
    <property type="match status" value="1"/>
</dbReference>
<dbReference type="Pfam" id="PF00071">
    <property type="entry name" value="Ras"/>
    <property type="match status" value="1"/>
</dbReference>
<keyword evidence="4" id="KW-1185">Reference proteome</keyword>
<organism evidence="3 4">
    <name type="scientific">Dictyostelium firmibasis</name>
    <dbReference type="NCBI Taxonomy" id="79012"/>
    <lineage>
        <taxon>Eukaryota</taxon>
        <taxon>Amoebozoa</taxon>
        <taxon>Evosea</taxon>
        <taxon>Eumycetozoa</taxon>
        <taxon>Dictyostelia</taxon>
        <taxon>Dictyosteliales</taxon>
        <taxon>Dictyosteliaceae</taxon>
        <taxon>Dictyostelium</taxon>
    </lineage>
</organism>
<dbReference type="SMART" id="SM00175">
    <property type="entry name" value="RAB"/>
    <property type="match status" value="1"/>
</dbReference>
<dbReference type="SMART" id="SM00177">
    <property type="entry name" value="ARF"/>
    <property type="match status" value="1"/>
</dbReference>
<dbReference type="NCBIfam" id="TIGR00231">
    <property type="entry name" value="small_GTP"/>
    <property type="match status" value="1"/>
</dbReference>
<dbReference type="InterPro" id="IPR005225">
    <property type="entry name" value="Small_GTP-bd"/>
</dbReference>
<dbReference type="GO" id="GO:0003924">
    <property type="term" value="F:GTPase activity"/>
    <property type="evidence" value="ECO:0007669"/>
    <property type="project" value="InterPro"/>
</dbReference>
<dbReference type="PROSITE" id="PS51421">
    <property type="entry name" value="RAS"/>
    <property type="match status" value="1"/>
</dbReference>
<reference evidence="3 4" key="1">
    <citation type="submission" date="2023-11" db="EMBL/GenBank/DDBJ databases">
        <title>Dfirmibasis_genome.</title>
        <authorList>
            <person name="Edelbroek B."/>
            <person name="Kjellin J."/>
            <person name="Jerlstrom-Hultqvist J."/>
            <person name="Soderbom F."/>
        </authorList>
    </citation>
    <scope>NUCLEOTIDE SEQUENCE [LARGE SCALE GENOMIC DNA]</scope>
    <source>
        <strain evidence="3 4">TNS-C-14</strain>
    </source>
</reference>
<accession>A0AAN7U908</accession>
<name>A0AAN7U908_9MYCE</name>
<feature type="region of interest" description="Disordered" evidence="2">
    <location>
        <begin position="1"/>
        <end position="22"/>
    </location>
</feature>
<evidence type="ECO:0000313" key="3">
    <source>
        <dbReference type="EMBL" id="KAK5584888.1"/>
    </source>
</evidence>